<gene>
    <name evidence="1" type="ORF">H1016_00905</name>
</gene>
<dbReference type="EMBL" id="DVAB01000008">
    <property type="protein sequence ID" value="HIK00083.1"/>
    <property type="molecule type" value="Genomic_DNA"/>
</dbReference>
<evidence type="ECO:0008006" key="3">
    <source>
        <dbReference type="Google" id="ProtNLM"/>
    </source>
</evidence>
<evidence type="ECO:0000313" key="2">
    <source>
        <dbReference type="Proteomes" id="UP000646946"/>
    </source>
</evidence>
<sequence length="204" mass="22638">MGILPVGFHFIKARIADIVNGEFVKNDAGEFLRAKNGKELSRIRILGRIVEKFVSNDGNYAALTLDDGTETMRAKFFQQSVSGITNVIAGDLIDIFGFVREYEGEVYIAPLIMKKISDSNYETLRKLELAVDASVKGGEEISEIDMESAVLLKVSELDSGSGVKIETLSNSLSIEEDRTIELIRNLLIKGDLYEPKKGFVKRID</sequence>
<name>A0A832XLM7_9ARCH</name>
<dbReference type="InterPro" id="IPR012340">
    <property type="entry name" value="NA-bd_OB-fold"/>
</dbReference>
<dbReference type="Gene3D" id="2.40.50.140">
    <property type="entry name" value="Nucleic acid-binding proteins"/>
    <property type="match status" value="1"/>
</dbReference>
<protein>
    <recommendedName>
        <fullName evidence="3">OB domain-containing protein</fullName>
    </recommendedName>
</protein>
<evidence type="ECO:0000313" key="1">
    <source>
        <dbReference type="EMBL" id="HIK00083.1"/>
    </source>
</evidence>
<keyword evidence="2" id="KW-1185">Reference proteome</keyword>
<organism evidence="1 2">
    <name type="scientific">Candidatus Naiadarchaeum limnaeum</name>
    <dbReference type="NCBI Taxonomy" id="2756139"/>
    <lineage>
        <taxon>Archaea</taxon>
        <taxon>Candidatus Undinarchaeota</taxon>
        <taxon>Candidatus Undinarchaeia</taxon>
        <taxon>Candidatus Naiadarchaeales</taxon>
        <taxon>Candidatus Naiadarchaeaceae</taxon>
        <taxon>Candidatus Naiadarchaeum</taxon>
    </lineage>
</organism>
<dbReference type="Proteomes" id="UP000646946">
    <property type="component" value="Unassembled WGS sequence"/>
</dbReference>
<proteinExistence type="predicted"/>
<accession>A0A832XLM7</accession>
<dbReference type="AlphaFoldDB" id="A0A832XLM7"/>
<comment type="caution">
    <text evidence="1">The sequence shown here is derived from an EMBL/GenBank/DDBJ whole genome shotgun (WGS) entry which is preliminary data.</text>
</comment>
<reference evidence="1 2" key="1">
    <citation type="journal article" name="Nat. Commun.">
        <title>Undinarchaeota illuminate DPANN phylogeny and the impact of gene transfer on archaeal evolution.</title>
        <authorList>
            <person name="Dombrowski N."/>
            <person name="Williams T.A."/>
            <person name="Sun J."/>
            <person name="Woodcroft B.J."/>
            <person name="Lee J.H."/>
            <person name="Minh B.Q."/>
            <person name="Rinke C."/>
            <person name="Spang A."/>
        </authorList>
    </citation>
    <scope>NUCLEOTIDE SEQUENCE [LARGE SCALE GENOMIC DNA]</scope>
    <source>
        <strain evidence="1">MAG_bin1129</strain>
    </source>
</reference>
<dbReference type="SUPFAM" id="SSF50249">
    <property type="entry name" value="Nucleic acid-binding proteins"/>
    <property type="match status" value="1"/>
</dbReference>